<protein>
    <submittedName>
        <fullName evidence="1">Uncharacterized protein</fullName>
    </submittedName>
</protein>
<comment type="caution">
    <text evidence="1">The sequence shown here is derived from an EMBL/GenBank/DDBJ whole genome shotgun (WGS) entry which is preliminary data.</text>
</comment>
<dbReference type="AlphaFoldDB" id="A0A3M6UTI6"/>
<dbReference type="Proteomes" id="UP000275408">
    <property type="component" value="Unassembled WGS sequence"/>
</dbReference>
<evidence type="ECO:0000313" key="2">
    <source>
        <dbReference type="Proteomes" id="UP000275408"/>
    </source>
</evidence>
<accession>A0A3M6UTI6</accession>
<keyword evidence="2" id="KW-1185">Reference proteome</keyword>
<proteinExistence type="predicted"/>
<gene>
    <name evidence="1" type="ORF">pdam_00021967</name>
</gene>
<dbReference type="EMBL" id="RCHS01000769">
    <property type="protein sequence ID" value="RMX56909.1"/>
    <property type="molecule type" value="Genomic_DNA"/>
</dbReference>
<reference evidence="1 2" key="1">
    <citation type="journal article" date="2018" name="Sci. Rep.">
        <title>Comparative analysis of the Pocillopora damicornis genome highlights role of immune system in coral evolution.</title>
        <authorList>
            <person name="Cunning R."/>
            <person name="Bay R.A."/>
            <person name="Gillette P."/>
            <person name="Baker A.C."/>
            <person name="Traylor-Knowles N."/>
        </authorList>
    </citation>
    <scope>NUCLEOTIDE SEQUENCE [LARGE SCALE GENOMIC DNA]</scope>
    <source>
        <strain evidence="1">RSMAS</strain>
        <tissue evidence="1">Whole animal</tissue>
    </source>
</reference>
<sequence>MSLSGMYNGTPGGGVPNVSLTLPNPLIFTPCRSKNQEGDCLSRNV</sequence>
<organism evidence="1 2">
    <name type="scientific">Pocillopora damicornis</name>
    <name type="common">Cauliflower coral</name>
    <name type="synonym">Millepora damicornis</name>
    <dbReference type="NCBI Taxonomy" id="46731"/>
    <lineage>
        <taxon>Eukaryota</taxon>
        <taxon>Metazoa</taxon>
        <taxon>Cnidaria</taxon>
        <taxon>Anthozoa</taxon>
        <taxon>Hexacorallia</taxon>
        <taxon>Scleractinia</taxon>
        <taxon>Astrocoeniina</taxon>
        <taxon>Pocilloporidae</taxon>
        <taxon>Pocillopora</taxon>
    </lineage>
</organism>
<evidence type="ECO:0000313" key="1">
    <source>
        <dbReference type="EMBL" id="RMX56909.1"/>
    </source>
</evidence>
<name>A0A3M6UTI6_POCDA</name>